<dbReference type="Proteomes" id="UP001732700">
    <property type="component" value="Chromosome 4A"/>
</dbReference>
<reference evidence="1" key="1">
    <citation type="submission" date="2021-05" db="EMBL/GenBank/DDBJ databases">
        <authorList>
            <person name="Scholz U."/>
            <person name="Mascher M."/>
            <person name="Fiebig A."/>
        </authorList>
    </citation>
    <scope>NUCLEOTIDE SEQUENCE [LARGE SCALE GENOMIC DNA]</scope>
</reference>
<accession>A0ACD5WAI2</accession>
<evidence type="ECO:0000313" key="2">
    <source>
        <dbReference type="Proteomes" id="UP001732700"/>
    </source>
</evidence>
<evidence type="ECO:0000313" key="1">
    <source>
        <dbReference type="EnsemblPlants" id="AVESA.00010b.r2.4AG0588200.2.CDS"/>
    </source>
</evidence>
<protein>
    <submittedName>
        <fullName evidence="1">Uncharacterized protein</fullName>
    </submittedName>
</protein>
<name>A0ACD5WAI2_AVESA</name>
<proteinExistence type="predicted"/>
<keyword evidence="2" id="KW-1185">Reference proteome</keyword>
<sequence>MEAAAATSSPLLSLSGARRSPTFLRCSPAASAQLPIPPPCRCSSHSPIAGRQLAYRSVPCSRSGRALSLRCSAGSPSTEGWLLEPAGLSAQPPSFFLVHCSSGQKLASMNFSGDGDWKHIGYRVQRRGPIEITTSEAVTVGRVPEKADIVIPVATVSGVHARLEKKQDGSLVVTDMDSTNGTYINERKLVPGFPVPVNSGSLVIFGDIHLAMFRASKAIFQAPAAAETSGEEEAGEDDEQEVNNEVLASVAVRNKLEKILVSVPYIPNERVKDVPSISLVSSLMSQTNR</sequence>
<reference evidence="1" key="2">
    <citation type="submission" date="2025-09" db="UniProtKB">
        <authorList>
            <consortium name="EnsemblPlants"/>
        </authorList>
    </citation>
    <scope>IDENTIFICATION</scope>
</reference>
<organism evidence="1 2">
    <name type="scientific">Avena sativa</name>
    <name type="common">Oat</name>
    <dbReference type="NCBI Taxonomy" id="4498"/>
    <lineage>
        <taxon>Eukaryota</taxon>
        <taxon>Viridiplantae</taxon>
        <taxon>Streptophyta</taxon>
        <taxon>Embryophyta</taxon>
        <taxon>Tracheophyta</taxon>
        <taxon>Spermatophyta</taxon>
        <taxon>Magnoliopsida</taxon>
        <taxon>Liliopsida</taxon>
        <taxon>Poales</taxon>
        <taxon>Poaceae</taxon>
        <taxon>BOP clade</taxon>
        <taxon>Pooideae</taxon>
        <taxon>Poodae</taxon>
        <taxon>Poeae</taxon>
        <taxon>Poeae Chloroplast Group 1 (Aveneae type)</taxon>
        <taxon>Aveninae</taxon>
        <taxon>Avena</taxon>
    </lineage>
</organism>
<dbReference type="EnsemblPlants" id="AVESA.00010b.r2.4AG0588200.2">
    <property type="protein sequence ID" value="AVESA.00010b.r2.4AG0588200.2.CDS"/>
    <property type="gene ID" value="AVESA.00010b.r2.4AG0588200"/>
</dbReference>